<keyword evidence="5 6" id="KW-0472">Membrane</keyword>
<evidence type="ECO:0000259" key="8">
    <source>
        <dbReference type="Pfam" id="PF01602"/>
    </source>
</evidence>
<dbReference type="Proteomes" id="UP001251528">
    <property type="component" value="Unassembled WGS sequence"/>
</dbReference>
<dbReference type="InterPro" id="IPR016024">
    <property type="entry name" value="ARM-type_fold"/>
</dbReference>
<dbReference type="GO" id="GO:0006886">
    <property type="term" value="P:intracellular protein transport"/>
    <property type="evidence" value="ECO:0007669"/>
    <property type="project" value="InterPro"/>
</dbReference>
<dbReference type="GO" id="GO:0030276">
    <property type="term" value="F:clathrin binding"/>
    <property type="evidence" value="ECO:0007669"/>
    <property type="project" value="InterPro"/>
</dbReference>
<comment type="function">
    <text evidence="6">Adaptins are components of the adaptor complexes which link clathrin to receptors in coated vesicles. Clathrin-associated protein complexes are believed to interact with the cytoplasmic tails of membrane proteins, leading to their selection and concentration.</text>
</comment>
<evidence type="ECO:0000256" key="7">
    <source>
        <dbReference type="SAM" id="MobiDB-lite"/>
    </source>
</evidence>
<dbReference type="AlphaFoldDB" id="A0AAJ0CFT2"/>
<organism evidence="9 10">
    <name type="scientific">Conoideocrella luteorostrata</name>
    <dbReference type="NCBI Taxonomy" id="1105319"/>
    <lineage>
        <taxon>Eukaryota</taxon>
        <taxon>Fungi</taxon>
        <taxon>Dikarya</taxon>
        <taxon>Ascomycota</taxon>
        <taxon>Pezizomycotina</taxon>
        <taxon>Sordariomycetes</taxon>
        <taxon>Hypocreomycetidae</taxon>
        <taxon>Hypocreales</taxon>
        <taxon>Clavicipitaceae</taxon>
        <taxon>Conoideocrella</taxon>
    </lineage>
</organism>
<evidence type="ECO:0000256" key="1">
    <source>
        <dbReference type="ARBA" id="ARBA00004308"/>
    </source>
</evidence>
<gene>
    <name evidence="9" type="primary">APL2</name>
    <name evidence="9" type="ORF">QQS21_011488</name>
</gene>
<proteinExistence type="inferred from homology"/>
<keyword evidence="3 6" id="KW-0813">Transport</keyword>
<dbReference type="GO" id="GO:0012505">
    <property type="term" value="C:endomembrane system"/>
    <property type="evidence" value="ECO:0007669"/>
    <property type="project" value="UniProtKB-SubCell"/>
</dbReference>
<comment type="similarity">
    <text evidence="2 6">Belongs to the adaptor complexes large subunit family.</text>
</comment>
<reference evidence="9" key="1">
    <citation type="submission" date="2023-06" db="EMBL/GenBank/DDBJ databases">
        <title>Conoideocrella luteorostrata (Hypocreales: Clavicipitaceae), a potential biocontrol fungus for elongate hemlock scale in United States Christmas tree production areas.</title>
        <authorList>
            <person name="Barrett H."/>
            <person name="Lovett B."/>
            <person name="Macias A.M."/>
            <person name="Stajich J.E."/>
            <person name="Kasson M.T."/>
        </authorList>
    </citation>
    <scope>NUCLEOTIDE SEQUENCE</scope>
    <source>
        <strain evidence="9">ARSEF 14590</strain>
    </source>
</reference>
<feature type="compositionally biased region" description="Low complexity" evidence="7">
    <location>
        <begin position="681"/>
        <end position="698"/>
    </location>
</feature>
<evidence type="ECO:0000256" key="6">
    <source>
        <dbReference type="PIRNR" id="PIRNR002291"/>
    </source>
</evidence>
<keyword evidence="4 6" id="KW-0653">Protein transport</keyword>
<evidence type="ECO:0000313" key="10">
    <source>
        <dbReference type="Proteomes" id="UP001251528"/>
    </source>
</evidence>
<comment type="subcellular location">
    <subcellularLocation>
        <location evidence="1">Endomembrane system</location>
    </subcellularLocation>
</comment>
<feature type="region of interest" description="Disordered" evidence="7">
    <location>
        <begin position="665"/>
        <end position="774"/>
    </location>
</feature>
<dbReference type="PIRSF" id="PIRSF002291">
    <property type="entry name" value="AP_complex_beta"/>
    <property type="match status" value="1"/>
</dbReference>
<dbReference type="InterPro" id="IPR011989">
    <property type="entry name" value="ARM-like"/>
</dbReference>
<dbReference type="GO" id="GO:0030117">
    <property type="term" value="C:membrane coat"/>
    <property type="evidence" value="ECO:0007669"/>
    <property type="project" value="InterPro"/>
</dbReference>
<dbReference type="GO" id="GO:0016192">
    <property type="term" value="P:vesicle-mediated transport"/>
    <property type="evidence" value="ECO:0007669"/>
    <property type="project" value="InterPro"/>
</dbReference>
<feature type="domain" description="Clathrin/coatomer adaptor adaptin-like N-terminal" evidence="8">
    <location>
        <begin position="15"/>
        <end position="555"/>
    </location>
</feature>
<dbReference type="Gene3D" id="1.25.10.10">
    <property type="entry name" value="Leucine-rich Repeat Variant"/>
    <property type="match status" value="1"/>
</dbReference>
<sequence>MAVNRIRGAFAVPRKGETFELRAGLVSQYAYERKESIQKTIMAMTLGKDVSALFPDVLKNIATADLDQKKLVYLYLMNYAKSHPDLCILAVNTFVQDSEDPNPLIRALAIRTMGCIRVDKMVDYMEEPLRKTLRDESPYVRKTAAICVAKLFDLNPSMCIENGFIESLQELVGDPNPMVVANSVQALSEISETASETRALVINSATLKKLLLALNECTEWGRITVLTTLAEYPATDVKESEHICERAVPQFQHVNPAVVLAAVKVVFTHMQAVNPEMVRSLLKKMAPPLVTLVASAPEVQYVALRNIDLLLQAKPDILSKELRVFFCKYNDPPYVKLQKLEIMVRIANEKNYEQLLAELKEYALEVDMDFVRRAVKAIGQVAIKIESASAKCVQALEDLIATKVNYVVQEVIVVVKDILRKYPGYEGVIPTLCEYIDELDEPEARGSLIWIVGEYAEKISNADQILESFVEGFMEEFTQVRFMPELQKFQFAMLELHTDYNIQTQLQILTAVVKLFLKKPGNTQGLVQKVLQAATAENDNPDIRDRAYVYWRLLSGDLDVAKSIVLSQKPTISTTMTSLPTSLLEQLLSELSTLASVYHKPPESFVGKGRYGADEIQRAAIQEQRQNAADNPIAASVAAANGSGGNASQNNIENLLDIDFDGAAPASHEQQSATATPDRIASPAGGAPSGGMADMMSMFDAPPTGASSNGGAVALPPSSGNDLNNLMSGFDGLNFGDSSNSSQPLPAAMQLNNAQGSGSTQTPQKDNDDLLGLF</sequence>
<evidence type="ECO:0000256" key="4">
    <source>
        <dbReference type="ARBA" id="ARBA00022927"/>
    </source>
</evidence>
<dbReference type="SUPFAM" id="SSF48371">
    <property type="entry name" value="ARM repeat"/>
    <property type="match status" value="1"/>
</dbReference>
<dbReference type="EMBL" id="JASWJB010000392">
    <property type="protein sequence ID" value="KAK2590824.1"/>
    <property type="molecule type" value="Genomic_DNA"/>
</dbReference>
<evidence type="ECO:0000313" key="9">
    <source>
        <dbReference type="EMBL" id="KAK2590824.1"/>
    </source>
</evidence>
<dbReference type="Pfam" id="PF01602">
    <property type="entry name" value="Adaptin_N"/>
    <property type="match status" value="1"/>
</dbReference>
<dbReference type="FunFam" id="1.25.10.10:FF:000058">
    <property type="entry name" value="AP complex subunit beta"/>
    <property type="match status" value="1"/>
</dbReference>
<protein>
    <recommendedName>
        <fullName evidence="6">AP complex subunit beta</fullName>
    </recommendedName>
</protein>
<evidence type="ECO:0000256" key="5">
    <source>
        <dbReference type="ARBA" id="ARBA00023136"/>
    </source>
</evidence>
<evidence type="ECO:0000256" key="3">
    <source>
        <dbReference type="ARBA" id="ARBA00022448"/>
    </source>
</evidence>
<name>A0AAJ0CFT2_9HYPO</name>
<accession>A0AAJ0CFT2</accession>
<dbReference type="PANTHER" id="PTHR11134">
    <property type="entry name" value="ADAPTOR COMPLEX SUBUNIT BETA FAMILY MEMBER"/>
    <property type="match status" value="1"/>
</dbReference>
<feature type="compositionally biased region" description="Polar residues" evidence="7">
    <location>
        <begin position="718"/>
        <end position="727"/>
    </location>
</feature>
<feature type="compositionally biased region" description="Polar residues" evidence="7">
    <location>
        <begin position="736"/>
        <end position="764"/>
    </location>
</feature>
<dbReference type="InterPro" id="IPR026739">
    <property type="entry name" value="AP_beta"/>
</dbReference>
<evidence type="ECO:0000256" key="2">
    <source>
        <dbReference type="ARBA" id="ARBA00006613"/>
    </source>
</evidence>
<keyword evidence="10" id="KW-1185">Reference proteome</keyword>
<comment type="caution">
    <text evidence="9">The sequence shown here is derived from an EMBL/GenBank/DDBJ whole genome shotgun (WGS) entry which is preliminary data.</text>
</comment>
<dbReference type="InterPro" id="IPR016342">
    <property type="entry name" value="AP_complex_bsu_1_2_4"/>
</dbReference>
<dbReference type="InterPro" id="IPR002553">
    <property type="entry name" value="Clathrin/coatomer_adapt-like_N"/>
</dbReference>